<dbReference type="Proteomes" id="UP000254507">
    <property type="component" value="Unassembled WGS sequence"/>
</dbReference>
<name>A0A263HCQ8_9PAST</name>
<dbReference type="OrthoDB" id="6455404at2"/>
<sequence length="76" mass="8928">MKKAFRIYSQIYLMVLFIYTSYDGTGKYRPASVKHKSSYAITGVQDNFERITKVFDSRKGKYVEHSESNLHLNIKE</sequence>
<dbReference type="RefSeq" id="WP_094945919.1">
    <property type="nucleotide sequence ID" value="NZ_NLFK01000003.1"/>
</dbReference>
<organism evidence="2 4">
    <name type="scientific">Actinobacillus seminis</name>
    <dbReference type="NCBI Taxonomy" id="722"/>
    <lineage>
        <taxon>Bacteria</taxon>
        <taxon>Pseudomonadati</taxon>
        <taxon>Pseudomonadota</taxon>
        <taxon>Gammaproteobacteria</taxon>
        <taxon>Pasteurellales</taxon>
        <taxon>Pasteurellaceae</taxon>
        <taxon>Actinobacillus</taxon>
    </lineage>
</organism>
<dbReference type="InParanoid" id="A0A263HCQ8"/>
<evidence type="ECO:0000313" key="4">
    <source>
        <dbReference type="Proteomes" id="UP000254507"/>
    </source>
</evidence>
<dbReference type="EMBL" id="UFSB01000001">
    <property type="protein sequence ID" value="SUU36075.1"/>
    <property type="molecule type" value="Genomic_DNA"/>
</dbReference>
<proteinExistence type="predicted"/>
<reference evidence="1 3" key="1">
    <citation type="submission" date="2017-07" db="EMBL/GenBank/DDBJ databases">
        <title>Virulence factors identified in Actinobacillus seminis.</title>
        <authorList>
            <person name="Negrete-Abascal E."/>
            <person name="Vaca-Pacheco S."/>
            <person name="Montes-Garcia F."/>
            <person name="Leyto-Gil A.M."/>
            <person name="Fragoso-Garcia E."/>
            <person name="Carvente-Garcia R."/>
            <person name="Perez-Agueros S."/>
            <person name="Castelan-Sanchez H.G."/>
            <person name="Garcia-Molina A."/>
            <person name="Villamar T.E."/>
            <person name="Vazquez-Cruz C."/>
        </authorList>
    </citation>
    <scope>NUCLEOTIDE SEQUENCE [LARGE SCALE GENOMIC DNA]</scope>
    <source>
        <strain evidence="1 3">ATCC 15768</strain>
    </source>
</reference>
<reference evidence="2 4" key="2">
    <citation type="submission" date="2018-06" db="EMBL/GenBank/DDBJ databases">
        <authorList>
            <consortium name="Pathogen Informatics"/>
            <person name="Doyle S."/>
        </authorList>
    </citation>
    <scope>NUCLEOTIDE SEQUENCE [LARGE SCALE GENOMIC DNA]</scope>
    <source>
        <strain evidence="2 4">NCTC10851</strain>
    </source>
</reference>
<dbReference type="AlphaFoldDB" id="A0A263HCQ8"/>
<keyword evidence="3" id="KW-1185">Reference proteome</keyword>
<protein>
    <submittedName>
        <fullName evidence="2">Uncharacterized protein</fullName>
    </submittedName>
</protein>
<evidence type="ECO:0000313" key="1">
    <source>
        <dbReference type="EMBL" id="OZN25243.1"/>
    </source>
</evidence>
<accession>A0A263HCQ8</accession>
<dbReference type="EMBL" id="NLFK01000003">
    <property type="protein sequence ID" value="OZN25243.1"/>
    <property type="molecule type" value="Genomic_DNA"/>
</dbReference>
<gene>
    <name evidence="1" type="ORF">CFY87_03595</name>
    <name evidence="2" type="ORF">NCTC10851_01093</name>
</gene>
<evidence type="ECO:0000313" key="2">
    <source>
        <dbReference type="EMBL" id="SUU36075.1"/>
    </source>
</evidence>
<evidence type="ECO:0000313" key="3">
    <source>
        <dbReference type="Proteomes" id="UP000215738"/>
    </source>
</evidence>
<dbReference type="Proteomes" id="UP000215738">
    <property type="component" value="Unassembled WGS sequence"/>
</dbReference>